<keyword evidence="5" id="KW-1133">Transmembrane helix</keyword>
<dbReference type="RefSeq" id="WP_199567421.1">
    <property type="nucleotide sequence ID" value="NZ_JAENBP010000002.1"/>
</dbReference>
<proteinExistence type="predicted"/>
<evidence type="ECO:0000256" key="3">
    <source>
        <dbReference type="ARBA" id="ARBA00022807"/>
    </source>
</evidence>
<dbReference type="Pfam" id="PF04203">
    <property type="entry name" value="Sortase"/>
    <property type="match status" value="1"/>
</dbReference>
<comment type="caution">
    <text evidence="6">The sequence shown here is derived from an EMBL/GenBank/DDBJ whole genome shotgun (WGS) entry which is preliminary data.</text>
</comment>
<accession>A0A934P9I2</accession>
<feature type="active site" description="Proton donor/acceptor" evidence="4">
    <location>
        <position position="139"/>
    </location>
</feature>
<protein>
    <submittedName>
        <fullName evidence="6">Class A sortase</fullName>
    </submittedName>
</protein>
<dbReference type="EMBL" id="JAENBP010000002">
    <property type="protein sequence ID" value="MBJ8349497.1"/>
    <property type="molecule type" value="Genomic_DNA"/>
</dbReference>
<evidence type="ECO:0000313" key="6">
    <source>
        <dbReference type="EMBL" id="MBJ8349497.1"/>
    </source>
</evidence>
<dbReference type="GO" id="GO:0006508">
    <property type="term" value="P:proteolysis"/>
    <property type="evidence" value="ECO:0007669"/>
    <property type="project" value="UniProtKB-KW"/>
</dbReference>
<gene>
    <name evidence="6" type="ORF">JHK64_02470</name>
</gene>
<keyword evidence="5" id="KW-0812">Transmembrane</keyword>
<reference evidence="6 7" key="1">
    <citation type="journal article" date="2021" name="Int. J. Syst. Evol. Microbiol.">
        <title>Streptococcus vicugnae sp. nov., isolated from faeces of alpacas (Vicugna pacos) and cattle (Bos taurus), Streptococcus zalophi sp. nov., and Streptococcus pacificus sp. nov., isolated from respiratory tract of California sea lions (Zalophus californianus).</title>
        <authorList>
            <person name="Volokhov D.V."/>
            <person name="Zagorodnyaya T.A."/>
            <person name="Shen Z."/>
            <person name="Blom J."/>
            <person name="Furtak V.A."/>
            <person name="Eisenberg T."/>
            <person name="Fan P."/>
            <person name="Jeong K.C."/>
            <person name="Gao Y."/>
            <person name="Zhang S."/>
            <person name="Amselle M."/>
        </authorList>
    </citation>
    <scope>NUCLEOTIDE SEQUENCE [LARGE SCALE GENOMIC DNA]</scope>
    <source>
        <strain evidence="7">CSL7508-lung</strain>
    </source>
</reference>
<keyword evidence="1" id="KW-0645">Protease</keyword>
<dbReference type="SUPFAM" id="SSF63817">
    <property type="entry name" value="Sortase"/>
    <property type="match status" value="1"/>
</dbReference>
<dbReference type="InterPro" id="IPR005754">
    <property type="entry name" value="Sortase"/>
</dbReference>
<dbReference type="InterPro" id="IPR042007">
    <property type="entry name" value="Sortase_A"/>
</dbReference>
<dbReference type="InterPro" id="IPR023365">
    <property type="entry name" value="Sortase_dom-sf"/>
</dbReference>
<evidence type="ECO:0000313" key="7">
    <source>
        <dbReference type="Proteomes" id="UP000644875"/>
    </source>
</evidence>
<dbReference type="Proteomes" id="UP000644875">
    <property type="component" value="Unassembled WGS sequence"/>
</dbReference>
<dbReference type="Gene3D" id="2.40.260.10">
    <property type="entry name" value="Sortase"/>
    <property type="match status" value="1"/>
</dbReference>
<evidence type="ECO:0000256" key="2">
    <source>
        <dbReference type="ARBA" id="ARBA00022801"/>
    </source>
</evidence>
<dbReference type="NCBIfam" id="TIGR01076">
    <property type="entry name" value="sortase_fam"/>
    <property type="match status" value="1"/>
</dbReference>
<feature type="active site" description="Acyl-thioester intermediate" evidence="4">
    <location>
        <position position="205"/>
    </location>
</feature>
<dbReference type="AlphaFoldDB" id="A0A934P9I2"/>
<keyword evidence="7" id="KW-1185">Reference proteome</keyword>
<evidence type="ECO:0000256" key="1">
    <source>
        <dbReference type="ARBA" id="ARBA00022670"/>
    </source>
</evidence>
<keyword evidence="3" id="KW-0788">Thiol protease</keyword>
<dbReference type="GO" id="GO:0008234">
    <property type="term" value="F:cysteine-type peptidase activity"/>
    <property type="evidence" value="ECO:0007669"/>
    <property type="project" value="UniProtKB-KW"/>
</dbReference>
<evidence type="ECO:0000256" key="5">
    <source>
        <dbReference type="SAM" id="Phobius"/>
    </source>
</evidence>
<feature type="transmembrane region" description="Helical" evidence="5">
    <location>
        <begin position="12"/>
        <end position="31"/>
    </location>
</feature>
<dbReference type="CDD" id="cd06165">
    <property type="entry name" value="Sortase_A"/>
    <property type="match status" value="1"/>
</dbReference>
<name>A0A934P9I2_9STRE</name>
<evidence type="ECO:0000256" key="4">
    <source>
        <dbReference type="PIRSR" id="PIRSR605754-1"/>
    </source>
</evidence>
<sequence>MNRNKKHSKIKRILVNTLVFLLFLVGLALIFNKPIRNTLIAWNTNKYQVTKVDKKDIDKNKKAKSTFKFEDVESLNVEAVLAAQMNAQDLPVIGGIAIPDLELNLPIFKGLDNIALSYGAGTMKEDQVMGQGNYALASHHVFGLTGSSQMLFSPLDNAKEGMKIYLTDKEKVYVYTINMVEQVTPDRVDVVYDVEGKNQITLVTCTDAEATYRTIVYGELTEEIAFDDADQSILKAFEKQYNQISL</sequence>
<organism evidence="6 7">
    <name type="scientific">Streptococcus zalophi</name>
    <dbReference type="NCBI Taxonomy" id="640031"/>
    <lineage>
        <taxon>Bacteria</taxon>
        <taxon>Bacillati</taxon>
        <taxon>Bacillota</taxon>
        <taxon>Bacilli</taxon>
        <taxon>Lactobacillales</taxon>
        <taxon>Streptococcaceae</taxon>
        <taxon>Streptococcus</taxon>
    </lineage>
</organism>
<keyword evidence="5" id="KW-0472">Membrane</keyword>
<keyword evidence="2" id="KW-0378">Hydrolase</keyword>